<comment type="similarity">
    <text evidence="2 6">Belongs to the cytochrome P450 family.</text>
</comment>
<feature type="binding site" description="axial binding residue" evidence="5">
    <location>
        <position position="191"/>
    </location>
    <ligand>
        <name>heme</name>
        <dbReference type="ChEBI" id="CHEBI:30413"/>
    </ligand>
    <ligandPart>
        <name>Fe</name>
        <dbReference type="ChEBI" id="CHEBI:18248"/>
    </ligandPart>
</feature>
<protein>
    <submittedName>
        <fullName evidence="7">Cytochrome P450</fullName>
    </submittedName>
</protein>
<keyword evidence="8" id="KW-1185">Reference proteome</keyword>
<keyword evidence="6" id="KW-0503">Monooxygenase</keyword>
<evidence type="ECO:0000256" key="6">
    <source>
        <dbReference type="RuleBase" id="RU000461"/>
    </source>
</evidence>
<proteinExistence type="inferred from homology"/>
<dbReference type="Gene3D" id="1.10.630.10">
    <property type="entry name" value="Cytochrome P450"/>
    <property type="match status" value="1"/>
</dbReference>
<dbReference type="PRINTS" id="PR00465">
    <property type="entry name" value="EP450IV"/>
</dbReference>
<dbReference type="Proteomes" id="UP000439903">
    <property type="component" value="Unassembled WGS sequence"/>
</dbReference>
<dbReference type="InterPro" id="IPR036396">
    <property type="entry name" value="Cyt_P450_sf"/>
</dbReference>
<evidence type="ECO:0000256" key="3">
    <source>
        <dbReference type="ARBA" id="ARBA00022723"/>
    </source>
</evidence>
<dbReference type="AlphaFoldDB" id="A0A8H3X0T2"/>
<evidence type="ECO:0000256" key="1">
    <source>
        <dbReference type="ARBA" id="ARBA00001971"/>
    </source>
</evidence>
<dbReference type="InterPro" id="IPR017972">
    <property type="entry name" value="Cyt_P450_CS"/>
</dbReference>
<dbReference type="InterPro" id="IPR001128">
    <property type="entry name" value="Cyt_P450"/>
</dbReference>
<evidence type="ECO:0000313" key="7">
    <source>
        <dbReference type="EMBL" id="KAF0376328.1"/>
    </source>
</evidence>
<evidence type="ECO:0000256" key="2">
    <source>
        <dbReference type="ARBA" id="ARBA00010617"/>
    </source>
</evidence>
<comment type="caution">
    <text evidence="7">The sequence shown here is derived from an EMBL/GenBank/DDBJ whole genome shotgun (WGS) entry which is preliminary data.</text>
</comment>
<reference evidence="7 8" key="1">
    <citation type="journal article" date="2019" name="Environ. Microbiol.">
        <title>At the nexus of three kingdoms: the genome of the mycorrhizal fungus Gigaspora margarita provides insights into plant, endobacterial and fungal interactions.</title>
        <authorList>
            <person name="Venice F."/>
            <person name="Ghignone S."/>
            <person name="Salvioli di Fossalunga A."/>
            <person name="Amselem J."/>
            <person name="Novero M."/>
            <person name="Xianan X."/>
            <person name="Sedzielewska Toro K."/>
            <person name="Morin E."/>
            <person name="Lipzen A."/>
            <person name="Grigoriev I.V."/>
            <person name="Henrissat B."/>
            <person name="Martin F.M."/>
            <person name="Bonfante P."/>
        </authorList>
    </citation>
    <scope>NUCLEOTIDE SEQUENCE [LARGE SCALE GENOMIC DNA]</scope>
    <source>
        <strain evidence="7 8">BEG34</strain>
    </source>
</reference>
<dbReference type="GO" id="GO:0016705">
    <property type="term" value="F:oxidoreductase activity, acting on paired donors, with incorporation or reduction of molecular oxygen"/>
    <property type="evidence" value="ECO:0007669"/>
    <property type="project" value="InterPro"/>
</dbReference>
<organism evidence="7 8">
    <name type="scientific">Gigaspora margarita</name>
    <dbReference type="NCBI Taxonomy" id="4874"/>
    <lineage>
        <taxon>Eukaryota</taxon>
        <taxon>Fungi</taxon>
        <taxon>Fungi incertae sedis</taxon>
        <taxon>Mucoromycota</taxon>
        <taxon>Glomeromycotina</taxon>
        <taxon>Glomeromycetes</taxon>
        <taxon>Diversisporales</taxon>
        <taxon>Gigasporaceae</taxon>
        <taxon>Gigaspora</taxon>
    </lineage>
</organism>
<dbReference type="GO" id="GO:0020037">
    <property type="term" value="F:heme binding"/>
    <property type="evidence" value="ECO:0007669"/>
    <property type="project" value="InterPro"/>
</dbReference>
<keyword evidence="4 5" id="KW-0408">Iron</keyword>
<accession>A0A8H3X0T2</accession>
<gene>
    <name evidence="7" type="ORF">F8M41_012689</name>
</gene>
<evidence type="ECO:0000256" key="4">
    <source>
        <dbReference type="ARBA" id="ARBA00023004"/>
    </source>
</evidence>
<keyword evidence="5 6" id="KW-0349">Heme</keyword>
<comment type="cofactor">
    <cofactor evidence="1 5">
        <name>heme</name>
        <dbReference type="ChEBI" id="CHEBI:30413"/>
    </cofactor>
</comment>
<dbReference type="PANTHER" id="PTHR46206">
    <property type="entry name" value="CYTOCHROME P450"/>
    <property type="match status" value="1"/>
</dbReference>
<name>A0A8H3X0T2_GIGMA</name>
<dbReference type="InterPro" id="IPR002403">
    <property type="entry name" value="Cyt_P450_E_grp-IV"/>
</dbReference>
<dbReference type="GO" id="GO:0005506">
    <property type="term" value="F:iron ion binding"/>
    <property type="evidence" value="ECO:0007669"/>
    <property type="project" value="InterPro"/>
</dbReference>
<dbReference type="OrthoDB" id="1844152at2759"/>
<keyword evidence="6" id="KW-0560">Oxidoreductase</keyword>
<evidence type="ECO:0000256" key="5">
    <source>
        <dbReference type="PIRSR" id="PIRSR602403-1"/>
    </source>
</evidence>
<dbReference type="Pfam" id="PF00067">
    <property type="entry name" value="p450"/>
    <property type="match status" value="1"/>
</dbReference>
<sequence length="245" mass="28579">MRKKKLGDAWVPPIDVLQCFLNDPEIAPDLNLNNVNYNLFADIIGIFIFASMGTSSNRASYALYELAKRKEYWQELCQEAQEINKKYNGNFKTFDNIDKMVKLNRFIKETFRLNSDILGLPRQCLNDSHYTFMNGYQIPYGRIISLDFLELNFDEKLQGTNPKDFNAYRHNSSVTKLDRNYLLFGFGKHACPGRNYAITLTIITLHHIMLNYYLRTKFENAVPRTHKGFFIGPIKPYESSIENNN</sequence>
<dbReference type="GO" id="GO:0004497">
    <property type="term" value="F:monooxygenase activity"/>
    <property type="evidence" value="ECO:0007669"/>
    <property type="project" value="UniProtKB-KW"/>
</dbReference>
<dbReference type="PROSITE" id="PS00086">
    <property type="entry name" value="CYTOCHROME_P450"/>
    <property type="match status" value="1"/>
</dbReference>
<evidence type="ECO:0000313" key="8">
    <source>
        <dbReference type="Proteomes" id="UP000439903"/>
    </source>
</evidence>
<dbReference type="EMBL" id="WTPW01002578">
    <property type="protein sequence ID" value="KAF0376328.1"/>
    <property type="molecule type" value="Genomic_DNA"/>
</dbReference>
<keyword evidence="3 5" id="KW-0479">Metal-binding</keyword>
<dbReference type="SUPFAM" id="SSF48264">
    <property type="entry name" value="Cytochrome P450"/>
    <property type="match status" value="1"/>
</dbReference>